<name>A0AAN8KEI8_9TELE</name>
<dbReference type="Proteomes" id="UP001356427">
    <property type="component" value="Unassembled WGS sequence"/>
</dbReference>
<evidence type="ECO:0000313" key="2">
    <source>
        <dbReference type="Proteomes" id="UP001356427"/>
    </source>
</evidence>
<gene>
    <name evidence="1" type="ORF">J4Q44_G00387030</name>
</gene>
<comment type="caution">
    <text evidence="1">The sequence shown here is derived from an EMBL/GenBank/DDBJ whole genome shotgun (WGS) entry which is preliminary data.</text>
</comment>
<organism evidence="1 2">
    <name type="scientific">Coregonus suidteri</name>
    <dbReference type="NCBI Taxonomy" id="861788"/>
    <lineage>
        <taxon>Eukaryota</taxon>
        <taxon>Metazoa</taxon>
        <taxon>Chordata</taxon>
        <taxon>Craniata</taxon>
        <taxon>Vertebrata</taxon>
        <taxon>Euteleostomi</taxon>
        <taxon>Actinopterygii</taxon>
        <taxon>Neopterygii</taxon>
        <taxon>Teleostei</taxon>
        <taxon>Protacanthopterygii</taxon>
        <taxon>Salmoniformes</taxon>
        <taxon>Salmonidae</taxon>
        <taxon>Coregoninae</taxon>
        <taxon>Coregonus</taxon>
    </lineage>
</organism>
<dbReference type="EMBL" id="JAGTTL010000178">
    <property type="protein sequence ID" value="KAK6290897.1"/>
    <property type="molecule type" value="Genomic_DNA"/>
</dbReference>
<proteinExistence type="predicted"/>
<sequence length="84" mass="9713">MLSSGVSLPSPLDSFCTSVSLADSPSELVFCFLLSLWTLNLWTVVSRVPCQPSTLRWRPQLPRCCVRYLMWWRPPTEEMDYDTL</sequence>
<protein>
    <submittedName>
        <fullName evidence="1">Uncharacterized protein</fullName>
    </submittedName>
</protein>
<accession>A0AAN8KEI8</accession>
<evidence type="ECO:0000313" key="1">
    <source>
        <dbReference type="EMBL" id="KAK6290897.1"/>
    </source>
</evidence>
<dbReference type="AlphaFoldDB" id="A0AAN8KEI8"/>
<keyword evidence="2" id="KW-1185">Reference proteome</keyword>
<reference evidence="1 2" key="1">
    <citation type="submission" date="2021-04" db="EMBL/GenBank/DDBJ databases">
        <authorList>
            <person name="De Guttry C."/>
            <person name="Zahm M."/>
            <person name="Klopp C."/>
            <person name="Cabau C."/>
            <person name="Louis A."/>
            <person name="Berthelot C."/>
            <person name="Parey E."/>
            <person name="Roest Crollius H."/>
            <person name="Montfort J."/>
            <person name="Robinson-Rechavi M."/>
            <person name="Bucao C."/>
            <person name="Bouchez O."/>
            <person name="Gislard M."/>
            <person name="Lluch J."/>
            <person name="Milhes M."/>
            <person name="Lampietro C."/>
            <person name="Lopez Roques C."/>
            <person name="Donnadieu C."/>
            <person name="Braasch I."/>
            <person name="Desvignes T."/>
            <person name="Postlethwait J."/>
            <person name="Bobe J."/>
            <person name="Wedekind C."/>
            <person name="Guiguen Y."/>
        </authorList>
    </citation>
    <scope>NUCLEOTIDE SEQUENCE [LARGE SCALE GENOMIC DNA]</scope>
    <source>
        <strain evidence="1">Cs_M1</strain>
        <tissue evidence="1">Blood</tissue>
    </source>
</reference>